<gene>
    <name evidence="3" type="ORF">SAMN04487958_107216</name>
</gene>
<dbReference type="Proteomes" id="UP000198505">
    <property type="component" value="Unassembled WGS sequence"/>
</dbReference>
<reference evidence="4" key="1">
    <citation type="submission" date="2016-10" db="EMBL/GenBank/DDBJ databases">
        <authorList>
            <person name="Varghese N."/>
            <person name="Submissions S."/>
        </authorList>
    </citation>
    <scope>NUCLEOTIDE SEQUENCE [LARGE SCALE GENOMIC DNA]</scope>
    <source>
        <strain evidence="4">CGMCC 1.6495</strain>
    </source>
</reference>
<protein>
    <submittedName>
        <fullName evidence="3">Retron-type reverse transcriptase</fullName>
    </submittedName>
</protein>
<dbReference type="InterPro" id="IPR051083">
    <property type="entry name" value="GrpII_Intron_Splice-Mob/Def"/>
</dbReference>
<dbReference type="STRING" id="416874.SAMN04487958_107216"/>
<evidence type="ECO:0000313" key="4">
    <source>
        <dbReference type="Proteomes" id="UP000198505"/>
    </source>
</evidence>
<dbReference type="CDD" id="cd01646">
    <property type="entry name" value="RT_Bac_retron_I"/>
    <property type="match status" value="1"/>
</dbReference>
<dbReference type="SUPFAM" id="SSF56672">
    <property type="entry name" value="DNA/RNA polymerases"/>
    <property type="match status" value="1"/>
</dbReference>
<comment type="similarity">
    <text evidence="1">Belongs to the bacterial reverse transcriptase family.</text>
</comment>
<dbReference type="EMBL" id="FOGS01000007">
    <property type="protein sequence ID" value="SES12798.1"/>
    <property type="molecule type" value="Genomic_DNA"/>
</dbReference>
<keyword evidence="3" id="KW-0548">Nucleotidyltransferase</keyword>
<dbReference type="PANTHER" id="PTHR34047">
    <property type="entry name" value="NUCLEAR INTRON MATURASE 1, MITOCHONDRIAL-RELATED"/>
    <property type="match status" value="1"/>
</dbReference>
<keyword evidence="4" id="KW-1185">Reference proteome</keyword>
<proteinExistence type="inferred from homology"/>
<sequence>MAKRYRNLIERIADPENLRNAYHRAARGRRNSAGYLNFKEYEAAWLAKLRRDILDQTYKPGKPREFWVFEPKPRPITAAPFQDRVVQHALCAVIGPIFEAGMLPQAYACRKGRGMHSGAIHTQAMMRKLKRKGEAVYALKTDFSKYFYSVDLAVLWRRIDAKISCRHTAWLIEQFTPRTGIGLPIGNLTSQLWANVYGTEVDRFLAQTMGESRFVRYMDDIVIMGHSRSYLHALRGWLEMFCRHALGLTFSKWSVGPVSAGVNFLGYRIFPTHKLLRRDSVRRAKRKIKAHTLAGDHEALRFFLAAWLGHAKWADSHNLVKSLARQHHALAQEAPCSAKTKLQAAPSV</sequence>
<feature type="domain" description="Reverse transcriptase" evidence="2">
    <location>
        <begin position="1"/>
        <end position="269"/>
    </location>
</feature>
<dbReference type="InterPro" id="IPR000477">
    <property type="entry name" value="RT_dom"/>
</dbReference>
<dbReference type="InterPro" id="IPR043502">
    <property type="entry name" value="DNA/RNA_pol_sf"/>
</dbReference>
<keyword evidence="3" id="KW-0808">Transferase</keyword>
<name>A0A1H9UTX2_9GAMM</name>
<evidence type="ECO:0000256" key="1">
    <source>
        <dbReference type="ARBA" id="ARBA00034120"/>
    </source>
</evidence>
<organism evidence="3 4">
    <name type="scientific">Vreelandella subterranea</name>
    <dbReference type="NCBI Taxonomy" id="416874"/>
    <lineage>
        <taxon>Bacteria</taxon>
        <taxon>Pseudomonadati</taxon>
        <taxon>Pseudomonadota</taxon>
        <taxon>Gammaproteobacteria</taxon>
        <taxon>Oceanospirillales</taxon>
        <taxon>Halomonadaceae</taxon>
        <taxon>Vreelandella</taxon>
    </lineage>
</organism>
<accession>A0A1H9UTX2</accession>
<evidence type="ECO:0000313" key="3">
    <source>
        <dbReference type="EMBL" id="SES12798.1"/>
    </source>
</evidence>
<dbReference type="RefSeq" id="WP_092828192.1">
    <property type="nucleotide sequence ID" value="NZ_FOGS01000007.1"/>
</dbReference>
<dbReference type="PANTHER" id="PTHR34047:SF8">
    <property type="entry name" value="PROTEIN YKFC"/>
    <property type="match status" value="1"/>
</dbReference>
<dbReference type="AlphaFoldDB" id="A0A1H9UTX2"/>
<dbReference type="PROSITE" id="PS50878">
    <property type="entry name" value="RT_POL"/>
    <property type="match status" value="1"/>
</dbReference>
<evidence type="ECO:0000259" key="2">
    <source>
        <dbReference type="PROSITE" id="PS50878"/>
    </source>
</evidence>
<keyword evidence="3" id="KW-0695">RNA-directed DNA polymerase</keyword>
<dbReference type="GO" id="GO:0003964">
    <property type="term" value="F:RNA-directed DNA polymerase activity"/>
    <property type="evidence" value="ECO:0007669"/>
    <property type="project" value="UniProtKB-KW"/>
</dbReference>
<dbReference type="Pfam" id="PF00078">
    <property type="entry name" value="RVT_1"/>
    <property type="match status" value="1"/>
</dbReference>